<sequence>MTKGKILLGPSSFGAASPAPVDLLQAAGYEIVDNPFKRRLTREELLGLLPGIKGLIAGLEPLDRGVLEQSELKALSRVGSGMSNVDMPAAQALGIHVSSTPDGPTLAVAELTVGCLMNLLRQTSAMDRAMRTGEWDKRMGRQLRDLTIAIVGYGRIGRKTGELFSALGAKIQIVDPFVDAASVSAPVVSLEQALEGADAIALHASGETCIIDAAGFGRMKPGMFLLNAARGELIDYDALFAALADGRVAGIWADAHPQEPYKGKLLEFDQALLTPHIGSYSLEGRIQMELDAAQNLLNDLEKAS</sequence>
<accession>A0A1G9QQB6</accession>
<dbReference type="GO" id="GO:0016616">
    <property type="term" value="F:oxidoreductase activity, acting on the CH-OH group of donors, NAD or NADP as acceptor"/>
    <property type="evidence" value="ECO:0007669"/>
    <property type="project" value="InterPro"/>
</dbReference>
<dbReference type="STRING" id="144026.SAMN04488568_105119"/>
<dbReference type="InterPro" id="IPR006139">
    <property type="entry name" value="D-isomer_2_OHA_DH_cat_dom"/>
</dbReference>
<dbReference type="OrthoDB" id="9793626at2"/>
<keyword evidence="3" id="KW-0520">NAD</keyword>
<comment type="similarity">
    <text evidence="1 4">Belongs to the D-isomer specific 2-hydroxyacid dehydrogenase family.</text>
</comment>
<dbReference type="InterPro" id="IPR036291">
    <property type="entry name" value="NAD(P)-bd_dom_sf"/>
</dbReference>
<name>A0A1G9QQB6_9PROT</name>
<evidence type="ECO:0000256" key="3">
    <source>
        <dbReference type="ARBA" id="ARBA00023027"/>
    </source>
</evidence>
<dbReference type="InterPro" id="IPR050857">
    <property type="entry name" value="D-2-hydroxyacid_DH"/>
</dbReference>
<dbReference type="InterPro" id="IPR006140">
    <property type="entry name" value="D-isomer_DH_NAD-bd"/>
</dbReference>
<evidence type="ECO:0000256" key="4">
    <source>
        <dbReference type="RuleBase" id="RU003719"/>
    </source>
</evidence>
<dbReference type="EMBL" id="FNHG01000005">
    <property type="protein sequence ID" value="SDM13198.1"/>
    <property type="molecule type" value="Genomic_DNA"/>
</dbReference>
<organism evidence="7 8">
    <name type="scientific">Maricaulis salignorans</name>
    <dbReference type="NCBI Taxonomy" id="144026"/>
    <lineage>
        <taxon>Bacteria</taxon>
        <taxon>Pseudomonadati</taxon>
        <taxon>Pseudomonadota</taxon>
        <taxon>Alphaproteobacteria</taxon>
        <taxon>Maricaulales</taxon>
        <taxon>Maricaulaceae</taxon>
        <taxon>Maricaulis</taxon>
    </lineage>
</organism>
<evidence type="ECO:0000256" key="1">
    <source>
        <dbReference type="ARBA" id="ARBA00005854"/>
    </source>
</evidence>
<dbReference type="Pfam" id="PF02826">
    <property type="entry name" value="2-Hacid_dh_C"/>
    <property type="match status" value="1"/>
</dbReference>
<keyword evidence="8" id="KW-1185">Reference proteome</keyword>
<dbReference type="Pfam" id="PF00389">
    <property type="entry name" value="2-Hacid_dh"/>
    <property type="match status" value="1"/>
</dbReference>
<dbReference type="SUPFAM" id="SSF51735">
    <property type="entry name" value="NAD(P)-binding Rossmann-fold domains"/>
    <property type="match status" value="1"/>
</dbReference>
<evidence type="ECO:0000259" key="5">
    <source>
        <dbReference type="Pfam" id="PF00389"/>
    </source>
</evidence>
<evidence type="ECO:0000259" key="6">
    <source>
        <dbReference type="Pfam" id="PF02826"/>
    </source>
</evidence>
<dbReference type="InterPro" id="IPR029753">
    <property type="entry name" value="D-isomer_DH_CS"/>
</dbReference>
<evidence type="ECO:0000256" key="2">
    <source>
        <dbReference type="ARBA" id="ARBA00023002"/>
    </source>
</evidence>
<dbReference type="GO" id="GO:0051287">
    <property type="term" value="F:NAD binding"/>
    <property type="evidence" value="ECO:0007669"/>
    <property type="project" value="InterPro"/>
</dbReference>
<dbReference type="Gene3D" id="3.40.50.720">
    <property type="entry name" value="NAD(P)-binding Rossmann-like Domain"/>
    <property type="match status" value="2"/>
</dbReference>
<dbReference type="PROSITE" id="PS00671">
    <property type="entry name" value="D_2_HYDROXYACID_DH_3"/>
    <property type="match status" value="1"/>
</dbReference>
<dbReference type="SUPFAM" id="SSF52283">
    <property type="entry name" value="Formate/glycerate dehydrogenase catalytic domain-like"/>
    <property type="match status" value="1"/>
</dbReference>
<proteinExistence type="inferred from homology"/>
<gene>
    <name evidence="7" type="ORF">SAMN04488568_105119</name>
</gene>
<dbReference type="Proteomes" id="UP000199759">
    <property type="component" value="Unassembled WGS sequence"/>
</dbReference>
<feature type="domain" description="D-isomer specific 2-hydroxyacid dehydrogenase NAD-binding" evidence="6">
    <location>
        <begin position="114"/>
        <end position="278"/>
    </location>
</feature>
<dbReference type="PANTHER" id="PTHR42789:SF1">
    <property type="entry name" value="D-ISOMER SPECIFIC 2-HYDROXYACID DEHYDROGENASE FAMILY PROTEIN (AFU_ORTHOLOGUE AFUA_6G10090)"/>
    <property type="match status" value="1"/>
</dbReference>
<evidence type="ECO:0000313" key="7">
    <source>
        <dbReference type="EMBL" id="SDM13198.1"/>
    </source>
</evidence>
<dbReference type="PANTHER" id="PTHR42789">
    <property type="entry name" value="D-ISOMER SPECIFIC 2-HYDROXYACID DEHYDROGENASE FAMILY PROTEIN (AFU_ORTHOLOGUE AFUA_6G10090)"/>
    <property type="match status" value="1"/>
</dbReference>
<protein>
    <submittedName>
        <fullName evidence="7">D-3-phosphoglycerate dehydrogenase</fullName>
    </submittedName>
</protein>
<keyword evidence="2 4" id="KW-0560">Oxidoreductase</keyword>
<evidence type="ECO:0000313" key="8">
    <source>
        <dbReference type="Proteomes" id="UP000199759"/>
    </source>
</evidence>
<dbReference type="AlphaFoldDB" id="A0A1G9QQB6"/>
<dbReference type="RefSeq" id="WP_091768541.1">
    <property type="nucleotide sequence ID" value="NZ_FNHG01000005.1"/>
</dbReference>
<feature type="domain" description="D-isomer specific 2-hydroxyacid dehydrogenase catalytic" evidence="5">
    <location>
        <begin position="17"/>
        <end position="298"/>
    </location>
</feature>
<reference evidence="7 8" key="1">
    <citation type="submission" date="2016-10" db="EMBL/GenBank/DDBJ databases">
        <authorList>
            <person name="de Groot N.N."/>
        </authorList>
    </citation>
    <scope>NUCLEOTIDE SEQUENCE [LARGE SCALE GENOMIC DNA]</scope>
    <source>
        <strain evidence="7 8">DSM 16077</strain>
    </source>
</reference>